<dbReference type="RefSeq" id="WP_097008452.1">
    <property type="nucleotide sequence ID" value="NZ_OBEJ01000002.1"/>
</dbReference>
<accession>A0A285NWM8</accession>
<dbReference type="EMBL" id="OBEJ01000002">
    <property type="protein sequence ID" value="SNZ12041.1"/>
    <property type="molecule type" value="Genomic_DNA"/>
</dbReference>
<dbReference type="InterPro" id="IPR058817">
    <property type="entry name" value="DUF8155_C"/>
</dbReference>
<evidence type="ECO:0000313" key="4">
    <source>
        <dbReference type="Proteomes" id="UP000219453"/>
    </source>
</evidence>
<dbReference type="AlphaFoldDB" id="A0A285NWM8"/>
<dbReference type="Proteomes" id="UP000219453">
    <property type="component" value="Unassembled WGS sequence"/>
</dbReference>
<evidence type="ECO:0000259" key="1">
    <source>
        <dbReference type="Pfam" id="PF26482"/>
    </source>
</evidence>
<feature type="domain" description="DUF8155" evidence="2">
    <location>
        <begin position="146"/>
        <end position="310"/>
    </location>
</feature>
<organism evidence="3 4">
    <name type="scientific">Natronoarchaeum philippinense</name>
    <dbReference type="NCBI Taxonomy" id="558529"/>
    <lineage>
        <taxon>Archaea</taxon>
        <taxon>Methanobacteriati</taxon>
        <taxon>Methanobacteriota</taxon>
        <taxon>Stenosarchaea group</taxon>
        <taxon>Halobacteria</taxon>
        <taxon>Halobacteriales</taxon>
        <taxon>Natronoarchaeaceae</taxon>
    </lineage>
</organism>
<evidence type="ECO:0000313" key="3">
    <source>
        <dbReference type="EMBL" id="SNZ12041.1"/>
    </source>
</evidence>
<proteinExistence type="predicted"/>
<sequence>MAVTLPESVLARYRRFSLYNSPFDAHDRGCAIDLYPEADRTTAPSPVAGEVVDTRTVRAPPKPYAAEHDHLIVIDCGDRLARLLHVDPAVEPGDIVAVGDPLGELVRAGFFAPWVPNHIHLGFRPPDANPYRAAGSLRVEPAVGVEPLAWDGTGRVVDRGETFVVLDEPAHPAPGERFVGMAARSIDGGPLGALDGGFPHYEGGGLLSADAEAALSVAGAGSTAASESERAVALAGDRVGVLSSLRDGARRASLVGAAADRHVDWDDVTVLANGEPITGIALFAARDEFGAKLICPDRSFEIGERVRVDVVRR</sequence>
<keyword evidence="4" id="KW-1185">Reference proteome</keyword>
<dbReference type="Pfam" id="PF26482">
    <property type="entry name" value="DUF8155"/>
    <property type="match status" value="1"/>
</dbReference>
<evidence type="ECO:0000259" key="2">
    <source>
        <dbReference type="Pfam" id="PF26483"/>
    </source>
</evidence>
<dbReference type="OrthoDB" id="36515at2157"/>
<reference evidence="3 4" key="1">
    <citation type="submission" date="2017-09" db="EMBL/GenBank/DDBJ databases">
        <authorList>
            <person name="Ehlers B."/>
            <person name="Leendertz F.H."/>
        </authorList>
    </citation>
    <scope>NUCLEOTIDE SEQUENCE [LARGE SCALE GENOMIC DNA]</scope>
    <source>
        <strain evidence="3 4">DSM 27208</strain>
    </source>
</reference>
<protein>
    <recommendedName>
        <fullName evidence="5">Peptidase family M23</fullName>
    </recommendedName>
</protein>
<dbReference type="InterPro" id="IPR058468">
    <property type="entry name" value="DUF8155_N"/>
</dbReference>
<evidence type="ECO:0008006" key="5">
    <source>
        <dbReference type="Google" id="ProtNLM"/>
    </source>
</evidence>
<gene>
    <name evidence="3" type="ORF">SAMN06269185_1470</name>
</gene>
<name>A0A285NWM8_NATPI</name>
<feature type="domain" description="DUF8155" evidence="1">
    <location>
        <begin position="4"/>
        <end position="140"/>
    </location>
</feature>
<dbReference type="Pfam" id="PF26483">
    <property type="entry name" value="DUF8155_C"/>
    <property type="match status" value="1"/>
</dbReference>